<organism evidence="2 3">
    <name type="scientific">Streptosporangium longisporum</name>
    <dbReference type="NCBI Taxonomy" id="46187"/>
    <lineage>
        <taxon>Bacteria</taxon>
        <taxon>Bacillati</taxon>
        <taxon>Actinomycetota</taxon>
        <taxon>Actinomycetes</taxon>
        <taxon>Streptosporangiales</taxon>
        <taxon>Streptosporangiaceae</taxon>
        <taxon>Streptosporangium</taxon>
    </lineage>
</organism>
<dbReference type="Proteomes" id="UP001499930">
    <property type="component" value="Unassembled WGS sequence"/>
</dbReference>
<evidence type="ECO:0000313" key="3">
    <source>
        <dbReference type="Proteomes" id="UP001499930"/>
    </source>
</evidence>
<protein>
    <recommendedName>
        <fullName evidence="4">TetR family transcriptional regulator</fullName>
    </recommendedName>
</protein>
<evidence type="ECO:0008006" key="4">
    <source>
        <dbReference type="Google" id="ProtNLM"/>
    </source>
</evidence>
<evidence type="ECO:0000313" key="2">
    <source>
        <dbReference type="EMBL" id="GAA3037475.1"/>
    </source>
</evidence>
<gene>
    <name evidence="2" type="ORF">GCM10017559_76650</name>
</gene>
<name>A0ABP6LFA4_9ACTN</name>
<reference evidence="3" key="1">
    <citation type="journal article" date="2019" name="Int. J. Syst. Evol. Microbiol.">
        <title>The Global Catalogue of Microorganisms (GCM) 10K type strain sequencing project: providing services to taxonomists for standard genome sequencing and annotation.</title>
        <authorList>
            <consortium name="The Broad Institute Genomics Platform"/>
            <consortium name="The Broad Institute Genome Sequencing Center for Infectious Disease"/>
            <person name="Wu L."/>
            <person name="Ma J."/>
        </authorList>
    </citation>
    <scope>NUCLEOTIDE SEQUENCE [LARGE SCALE GENOMIC DNA]</scope>
    <source>
        <strain evidence="3">JCM 3106</strain>
    </source>
</reference>
<feature type="region of interest" description="Disordered" evidence="1">
    <location>
        <begin position="1"/>
        <end position="20"/>
    </location>
</feature>
<comment type="caution">
    <text evidence="2">The sequence shown here is derived from an EMBL/GenBank/DDBJ whole genome shotgun (WGS) entry which is preliminary data.</text>
</comment>
<evidence type="ECO:0000256" key="1">
    <source>
        <dbReference type="SAM" id="MobiDB-lite"/>
    </source>
</evidence>
<accession>A0ABP6LFA4</accession>
<keyword evidence="3" id="KW-1185">Reference proteome</keyword>
<sequence length="65" mass="7177">MPRRRHKRPGPSNRKHESQRWQIIQATAAVGRFLIEGARALADGELRMKVSDVIRGLFDGGGPGA</sequence>
<dbReference type="EMBL" id="BAAAWD010000027">
    <property type="protein sequence ID" value="GAA3037475.1"/>
    <property type="molecule type" value="Genomic_DNA"/>
</dbReference>
<proteinExistence type="predicted"/>